<name>A0A8S5RDT1_9VIRU</name>
<evidence type="ECO:0000313" key="1">
    <source>
        <dbReference type="EMBL" id="DAE29519.1"/>
    </source>
</evidence>
<accession>A0A8S5RDT1</accession>
<proteinExistence type="predicted"/>
<organism evidence="1">
    <name type="scientific">virus sp. ctkyY8</name>
    <dbReference type="NCBI Taxonomy" id="2827995"/>
    <lineage>
        <taxon>Viruses</taxon>
    </lineage>
</organism>
<reference evidence="1" key="1">
    <citation type="journal article" date="2021" name="Proc. Natl. Acad. Sci. U.S.A.">
        <title>A Catalog of Tens of Thousands of Viruses from Human Metagenomes Reveals Hidden Associations with Chronic Diseases.</title>
        <authorList>
            <person name="Tisza M.J."/>
            <person name="Buck C.B."/>
        </authorList>
    </citation>
    <scope>NUCLEOTIDE SEQUENCE</scope>
    <source>
        <strain evidence="1">CtkyY8</strain>
    </source>
</reference>
<dbReference type="EMBL" id="BK059095">
    <property type="protein sequence ID" value="DAE29519.1"/>
    <property type="molecule type" value="Genomic_DNA"/>
</dbReference>
<protein>
    <submittedName>
        <fullName evidence="1">Uncharacterized protein</fullName>
    </submittedName>
</protein>
<sequence length="40" mass="4982">MMVIMIFRLFVVFFECRINIWKNDWKNFLINNYGHSRLAT</sequence>